<proteinExistence type="predicted"/>
<organism evidence="2 3">
    <name type="scientific">Panagrellus redivivus</name>
    <name type="common">Microworm</name>
    <dbReference type="NCBI Taxonomy" id="6233"/>
    <lineage>
        <taxon>Eukaryota</taxon>
        <taxon>Metazoa</taxon>
        <taxon>Ecdysozoa</taxon>
        <taxon>Nematoda</taxon>
        <taxon>Chromadorea</taxon>
        <taxon>Rhabditida</taxon>
        <taxon>Tylenchina</taxon>
        <taxon>Panagrolaimomorpha</taxon>
        <taxon>Panagrolaimoidea</taxon>
        <taxon>Panagrolaimidae</taxon>
        <taxon>Panagrellus</taxon>
    </lineage>
</organism>
<reference evidence="3" key="2">
    <citation type="submission" date="2020-10" db="UniProtKB">
        <authorList>
            <consortium name="WormBaseParasite"/>
        </authorList>
    </citation>
    <scope>IDENTIFICATION</scope>
</reference>
<dbReference type="AlphaFoldDB" id="A0A7E4W1F9"/>
<evidence type="ECO:0000313" key="3">
    <source>
        <dbReference type="WBParaSite" id="Pan_g5350.t1"/>
    </source>
</evidence>
<reference evidence="2" key="1">
    <citation type="journal article" date="2013" name="Genetics">
        <title>The draft genome and transcriptome of Panagrellus redivivus are shaped by the harsh demands of a free-living lifestyle.</title>
        <authorList>
            <person name="Srinivasan J."/>
            <person name="Dillman A.R."/>
            <person name="Macchietto M.G."/>
            <person name="Heikkinen L."/>
            <person name="Lakso M."/>
            <person name="Fracchia K.M."/>
            <person name="Antoshechkin I."/>
            <person name="Mortazavi A."/>
            <person name="Wong G."/>
            <person name="Sternberg P.W."/>
        </authorList>
    </citation>
    <scope>NUCLEOTIDE SEQUENCE [LARGE SCALE GENOMIC DNA]</scope>
    <source>
        <strain evidence="2">MT8872</strain>
    </source>
</reference>
<dbReference type="WBParaSite" id="Pan_g5350.t1">
    <property type="protein sequence ID" value="Pan_g5350.t1"/>
    <property type="gene ID" value="Pan_g5350"/>
</dbReference>
<sequence length="89" mass="9675">MMVVDDVNQPVIHDKGRENVPRHVAGDGSGYRLMDGWGGRLLGLTDLAHCLRRVLTLVLLCHAGCPHEGHHTADRTDVSHISRDVSSGS</sequence>
<evidence type="ECO:0000313" key="2">
    <source>
        <dbReference type="Proteomes" id="UP000492821"/>
    </source>
</evidence>
<accession>A0A7E4W1F9</accession>
<dbReference type="Proteomes" id="UP000492821">
    <property type="component" value="Unassembled WGS sequence"/>
</dbReference>
<protein>
    <submittedName>
        <fullName evidence="3">CBS domain-containing protein</fullName>
    </submittedName>
</protein>
<feature type="region of interest" description="Disordered" evidence="1">
    <location>
        <begin position="67"/>
        <end position="89"/>
    </location>
</feature>
<keyword evidence="2" id="KW-1185">Reference proteome</keyword>
<feature type="compositionally biased region" description="Basic and acidic residues" evidence="1">
    <location>
        <begin position="67"/>
        <end position="83"/>
    </location>
</feature>
<name>A0A7E4W1F9_PANRE</name>
<evidence type="ECO:0000256" key="1">
    <source>
        <dbReference type="SAM" id="MobiDB-lite"/>
    </source>
</evidence>